<organism evidence="1 2">
    <name type="scientific">Solanum verrucosum</name>
    <dbReference type="NCBI Taxonomy" id="315347"/>
    <lineage>
        <taxon>Eukaryota</taxon>
        <taxon>Viridiplantae</taxon>
        <taxon>Streptophyta</taxon>
        <taxon>Embryophyta</taxon>
        <taxon>Tracheophyta</taxon>
        <taxon>Spermatophyta</taxon>
        <taxon>Magnoliopsida</taxon>
        <taxon>eudicotyledons</taxon>
        <taxon>Gunneridae</taxon>
        <taxon>Pentapetalae</taxon>
        <taxon>asterids</taxon>
        <taxon>lamiids</taxon>
        <taxon>Solanales</taxon>
        <taxon>Solanaceae</taxon>
        <taxon>Solanoideae</taxon>
        <taxon>Solaneae</taxon>
        <taxon>Solanum</taxon>
    </lineage>
</organism>
<dbReference type="EMBL" id="CP133612">
    <property type="protein sequence ID" value="WMV08042.1"/>
    <property type="molecule type" value="Genomic_DNA"/>
</dbReference>
<evidence type="ECO:0000313" key="2">
    <source>
        <dbReference type="Proteomes" id="UP001234989"/>
    </source>
</evidence>
<evidence type="ECO:0000313" key="1">
    <source>
        <dbReference type="EMBL" id="WMV08042.1"/>
    </source>
</evidence>
<dbReference type="Proteomes" id="UP001234989">
    <property type="component" value="Chromosome 1"/>
</dbReference>
<name>A0AAF0PP92_SOLVR</name>
<accession>A0AAF0PP92</accession>
<protein>
    <submittedName>
        <fullName evidence="1">Uncharacterized protein</fullName>
    </submittedName>
</protein>
<sequence>MICYCFVGEIQGLFLACTKSSAYFPRLLV</sequence>
<reference evidence="1" key="1">
    <citation type="submission" date="2023-08" db="EMBL/GenBank/DDBJ databases">
        <title>A de novo genome assembly of Solanum verrucosum Schlechtendal, a Mexican diploid species geographically isolated from the other diploid A-genome species in potato relatives.</title>
        <authorList>
            <person name="Hosaka K."/>
        </authorList>
    </citation>
    <scope>NUCLEOTIDE SEQUENCE</scope>
    <source>
        <tissue evidence="1">Young leaves</tissue>
    </source>
</reference>
<proteinExistence type="predicted"/>
<gene>
    <name evidence="1" type="ORF">MTR67_001427</name>
</gene>
<dbReference type="AlphaFoldDB" id="A0AAF0PP92"/>
<keyword evidence="2" id="KW-1185">Reference proteome</keyword>